<dbReference type="SUPFAM" id="SSF53597">
    <property type="entry name" value="Dihydrofolate reductase-like"/>
    <property type="match status" value="1"/>
</dbReference>
<reference evidence="2" key="1">
    <citation type="submission" date="2021-11" db="EMBL/GenBank/DDBJ databases">
        <title>Streptomyces corallinus and Kineosporia corallina sp. nov., two new coral-derived marine actinobacteria.</title>
        <authorList>
            <person name="Buangrab K."/>
            <person name="Sutthacheep M."/>
            <person name="Yeemin T."/>
            <person name="Harunari E."/>
            <person name="Igarashi Y."/>
            <person name="Sripreechasak P."/>
            <person name="Kanchanasin P."/>
            <person name="Tanasupawat S."/>
            <person name="Phongsopitanun W."/>
        </authorList>
    </citation>
    <scope>NUCLEOTIDE SEQUENCE</scope>
    <source>
        <strain evidence="2">JCM 31032</strain>
    </source>
</reference>
<dbReference type="AlphaFoldDB" id="A0A9X1NEZ3"/>
<evidence type="ECO:0000259" key="1">
    <source>
        <dbReference type="Pfam" id="PF01872"/>
    </source>
</evidence>
<keyword evidence="3" id="KW-1185">Reference proteome</keyword>
<protein>
    <submittedName>
        <fullName evidence="2">Dihydrofolate reductase family protein</fullName>
    </submittedName>
</protein>
<name>A0A9X1NEZ3_9ACTN</name>
<gene>
    <name evidence="2" type="ORF">LR394_18535</name>
</gene>
<evidence type="ECO:0000313" key="2">
    <source>
        <dbReference type="EMBL" id="MCD5312908.1"/>
    </source>
</evidence>
<dbReference type="GO" id="GO:0008703">
    <property type="term" value="F:5-amino-6-(5-phosphoribosylamino)uracil reductase activity"/>
    <property type="evidence" value="ECO:0007669"/>
    <property type="project" value="InterPro"/>
</dbReference>
<dbReference type="InterPro" id="IPR002734">
    <property type="entry name" value="RibDG_C"/>
</dbReference>
<comment type="caution">
    <text evidence="2">The sequence shown here is derived from an EMBL/GenBank/DDBJ whole genome shotgun (WGS) entry which is preliminary data.</text>
</comment>
<dbReference type="Pfam" id="PF01872">
    <property type="entry name" value="RibD_C"/>
    <property type="match status" value="1"/>
</dbReference>
<dbReference type="PANTHER" id="PTHR38011:SF2">
    <property type="entry name" value="BIFUNCTIONAL DEAMINASE-REDUCTASE DOMAIN PROTEIN"/>
    <property type="match status" value="1"/>
</dbReference>
<dbReference type="Gene3D" id="3.40.430.10">
    <property type="entry name" value="Dihydrofolate Reductase, subunit A"/>
    <property type="match status" value="1"/>
</dbReference>
<dbReference type="PANTHER" id="PTHR38011">
    <property type="entry name" value="DIHYDROFOLATE REDUCTASE FAMILY PROTEIN (AFU_ORTHOLOGUE AFUA_8G06820)"/>
    <property type="match status" value="1"/>
</dbReference>
<dbReference type="InterPro" id="IPR050765">
    <property type="entry name" value="Riboflavin_Biosynth_HTPR"/>
</dbReference>
<sequence length="203" mass="22030">MRKLTVMTFLTLDGIMQAPGGPQEDPSGAFPHGGWSFDYFDEMLGEVMAGEMAEPFDLLLGRRTYEIFAAHWPDATPEEGGEGINAATKYVASRSPQTFRWAKSVQLEGDAAQAVAALKQTDGPELQVHGSSDLIQTLLRAGLVDEFRIKIFPVVLGRGKRLFGDGTLPSAFRLVSTRTSERGVIVAYYQPAGAVTTGSFARE</sequence>
<accession>A0A9X1NEZ3</accession>
<dbReference type="GO" id="GO:0009231">
    <property type="term" value="P:riboflavin biosynthetic process"/>
    <property type="evidence" value="ECO:0007669"/>
    <property type="project" value="InterPro"/>
</dbReference>
<dbReference type="RefSeq" id="WP_231443600.1">
    <property type="nucleotide sequence ID" value="NZ_JAJOMB010000009.1"/>
</dbReference>
<dbReference type="InterPro" id="IPR024072">
    <property type="entry name" value="DHFR-like_dom_sf"/>
</dbReference>
<evidence type="ECO:0000313" key="3">
    <source>
        <dbReference type="Proteomes" id="UP001138997"/>
    </source>
</evidence>
<dbReference type="EMBL" id="JAJOMB010000009">
    <property type="protein sequence ID" value="MCD5312908.1"/>
    <property type="molecule type" value="Genomic_DNA"/>
</dbReference>
<proteinExistence type="predicted"/>
<dbReference type="Proteomes" id="UP001138997">
    <property type="component" value="Unassembled WGS sequence"/>
</dbReference>
<organism evidence="2 3">
    <name type="scientific">Kineosporia babensis</name>
    <dbReference type="NCBI Taxonomy" id="499548"/>
    <lineage>
        <taxon>Bacteria</taxon>
        <taxon>Bacillati</taxon>
        <taxon>Actinomycetota</taxon>
        <taxon>Actinomycetes</taxon>
        <taxon>Kineosporiales</taxon>
        <taxon>Kineosporiaceae</taxon>
        <taxon>Kineosporia</taxon>
    </lineage>
</organism>
<feature type="domain" description="Bacterial bifunctional deaminase-reductase C-terminal" evidence="1">
    <location>
        <begin position="2"/>
        <end position="185"/>
    </location>
</feature>